<evidence type="ECO:0000256" key="2">
    <source>
        <dbReference type="ARBA" id="ARBA00022723"/>
    </source>
</evidence>
<comment type="caution">
    <text evidence="4">The sequence shown here is derived from an EMBL/GenBank/DDBJ whole genome shotgun (WGS) entry which is preliminary data.</text>
</comment>
<gene>
    <name evidence="4" type="ORF">THRCLA_21593</name>
</gene>
<name>A0A1V9ZVL2_9STRA</name>
<evidence type="ECO:0000256" key="1">
    <source>
        <dbReference type="ARBA" id="ARBA00001968"/>
    </source>
</evidence>
<organism evidence="4 5">
    <name type="scientific">Thraustotheca clavata</name>
    <dbReference type="NCBI Taxonomy" id="74557"/>
    <lineage>
        <taxon>Eukaryota</taxon>
        <taxon>Sar</taxon>
        <taxon>Stramenopiles</taxon>
        <taxon>Oomycota</taxon>
        <taxon>Saprolegniomycetes</taxon>
        <taxon>Saprolegniales</taxon>
        <taxon>Achlyaceae</taxon>
        <taxon>Thraustotheca</taxon>
    </lineage>
</organism>
<dbReference type="OrthoDB" id="104598at2759"/>
<dbReference type="EMBL" id="JNBS01001397">
    <property type="protein sequence ID" value="OQS01840.1"/>
    <property type="molecule type" value="Genomic_DNA"/>
</dbReference>
<evidence type="ECO:0000313" key="4">
    <source>
        <dbReference type="EMBL" id="OQS01840.1"/>
    </source>
</evidence>
<reference evidence="4 5" key="1">
    <citation type="journal article" date="2014" name="Genome Biol. Evol.">
        <title>The secreted proteins of Achlya hypogyna and Thraustotheca clavata identify the ancestral oomycete secretome and reveal gene acquisitions by horizontal gene transfer.</title>
        <authorList>
            <person name="Misner I."/>
            <person name="Blouin N."/>
            <person name="Leonard G."/>
            <person name="Richards T.A."/>
            <person name="Lane C.E."/>
        </authorList>
    </citation>
    <scope>NUCLEOTIDE SEQUENCE [LARGE SCALE GENOMIC DNA]</scope>
    <source>
        <strain evidence="4 5">ATCC 34112</strain>
    </source>
</reference>
<dbReference type="InterPro" id="IPR027806">
    <property type="entry name" value="HARBI1_dom"/>
</dbReference>
<comment type="cofactor">
    <cofactor evidence="1">
        <name>a divalent metal cation</name>
        <dbReference type="ChEBI" id="CHEBI:60240"/>
    </cofactor>
</comment>
<keyword evidence="5" id="KW-1185">Reference proteome</keyword>
<evidence type="ECO:0000313" key="5">
    <source>
        <dbReference type="Proteomes" id="UP000243217"/>
    </source>
</evidence>
<evidence type="ECO:0000259" key="3">
    <source>
        <dbReference type="Pfam" id="PF13359"/>
    </source>
</evidence>
<accession>A0A1V9ZVL2</accession>
<dbReference type="GO" id="GO:0046872">
    <property type="term" value="F:metal ion binding"/>
    <property type="evidence" value="ECO:0007669"/>
    <property type="project" value="UniProtKB-KW"/>
</dbReference>
<dbReference type="AlphaFoldDB" id="A0A1V9ZVL2"/>
<keyword evidence="2" id="KW-0479">Metal-binding</keyword>
<proteinExistence type="predicted"/>
<sequence length="114" mass="12849">MYNKAHVQTRNPIDRAFGSLKGRFAKLKCELDSESCSMDGKLIASCVVLHNFSLRFESLTNTTFVDVEQNPEDYVDLMLEHATDQLPQSTMDSDTPALELGRRNEMNSVDTFNG</sequence>
<dbReference type="Pfam" id="PF13359">
    <property type="entry name" value="DDE_Tnp_4"/>
    <property type="match status" value="1"/>
</dbReference>
<protein>
    <recommendedName>
        <fullName evidence="3">DDE Tnp4 domain-containing protein</fullName>
    </recommendedName>
</protein>
<dbReference type="Proteomes" id="UP000243217">
    <property type="component" value="Unassembled WGS sequence"/>
</dbReference>
<feature type="domain" description="DDE Tnp4" evidence="3">
    <location>
        <begin position="2"/>
        <end position="51"/>
    </location>
</feature>